<reference evidence="1 2" key="1">
    <citation type="journal article" date="2018" name="Sci. Rep.">
        <title>Genomic signatures of local adaptation to the degree of environmental predictability in rotifers.</title>
        <authorList>
            <person name="Franch-Gras L."/>
            <person name="Hahn C."/>
            <person name="Garcia-Roger E.M."/>
            <person name="Carmona M.J."/>
            <person name="Serra M."/>
            <person name="Gomez A."/>
        </authorList>
    </citation>
    <scope>NUCLEOTIDE SEQUENCE [LARGE SCALE GENOMIC DNA]</scope>
    <source>
        <strain evidence="1">HYR1</strain>
    </source>
</reference>
<dbReference type="Proteomes" id="UP000276133">
    <property type="component" value="Unassembled WGS sequence"/>
</dbReference>
<keyword evidence="2" id="KW-1185">Reference proteome</keyword>
<gene>
    <name evidence="1" type="ORF">BpHYR1_011867</name>
</gene>
<evidence type="ECO:0000313" key="2">
    <source>
        <dbReference type="Proteomes" id="UP000276133"/>
    </source>
</evidence>
<comment type="caution">
    <text evidence="1">The sequence shown here is derived from an EMBL/GenBank/DDBJ whole genome shotgun (WGS) entry which is preliminary data.</text>
</comment>
<name>A0A3M7SY38_BRAPC</name>
<proteinExistence type="predicted"/>
<dbReference type="AlphaFoldDB" id="A0A3M7SY38"/>
<sequence>MNIMVSGFELRLINKKVGPNQPTDFEQNHLKDFKNQSPVKLVNGTPKNSNIALAIPGILQLLNHLEELGI</sequence>
<dbReference type="EMBL" id="REGN01000599">
    <property type="protein sequence ID" value="RNA40743.1"/>
    <property type="molecule type" value="Genomic_DNA"/>
</dbReference>
<evidence type="ECO:0000313" key="1">
    <source>
        <dbReference type="EMBL" id="RNA40743.1"/>
    </source>
</evidence>
<protein>
    <submittedName>
        <fullName evidence="1">Uncharacterized protein</fullName>
    </submittedName>
</protein>
<accession>A0A3M7SY38</accession>
<organism evidence="1 2">
    <name type="scientific">Brachionus plicatilis</name>
    <name type="common">Marine rotifer</name>
    <name type="synonym">Brachionus muelleri</name>
    <dbReference type="NCBI Taxonomy" id="10195"/>
    <lineage>
        <taxon>Eukaryota</taxon>
        <taxon>Metazoa</taxon>
        <taxon>Spiralia</taxon>
        <taxon>Gnathifera</taxon>
        <taxon>Rotifera</taxon>
        <taxon>Eurotatoria</taxon>
        <taxon>Monogononta</taxon>
        <taxon>Pseudotrocha</taxon>
        <taxon>Ploima</taxon>
        <taxon>Brachionidae</taxon>
        <taxon>Brachionus</taxon>
    </lineage>
</organism>